<dbReference type="Gene3D" id="3.30.559.30">
    <property type="entry name" value="Nonribosomal peptide synthetase, condensation domain"/>
    <property type="match status" value="1"/>
</dbReference>
<evidence type="ECO:0000259" key="1">
    <source>
        <dbReference type="Pfam" id="PF00668"/>
    </source>
</evidence>
<keyword evidence="3" id="KW-1185">Reference proteome</keyword>
<proteinExistence type="predicted"/>
<feature type="domain" description="Condensation" evidence="1">
    <location>
        <begin position="2"/>
        <end position="133"/>
    </location>
</feature>
<dbReference type="PANTHER" id="PTHR45527:SF1">
    <property type="entry name" value="FATTY ACID SYNTHASE"/>
    <property type="match status" value="1"/>
</dbReference>
<dbReference type="GO" id="GO:0003824">
    <property type="term" value="F:catalytic activity"/>
    <property type="evidence" value="ECO:0007669"/>
    <property type="project" value="InterPro"/>
</dbReference>
<dbReference type="Gene3D" id="3.30.559.10">
    <property type="entry name" value="Chloramphenicol acetyltransferase-like domain"/>
    <property type="match status" value="1"/>
</dbReference>
<feature type="non-terminal residue" evidence="2">
    <location>
        <position position="133"/>
    </location>
</feature>
<dbReference type="PANTHER" id="PTHR45527">
    <property type="entry name" value="NONRIBOSOMAL PEPTIDE SYNTHETASE"/>
    <property type="match status" value="1"/>
</dbReference>
<comment type="caution">
    <text evidence="2">The sequence shown here is derived from an EMBL/GenBank/DDBJ whole genome shotgun (WGS) entry which is preliminary data.</text>
</comment>
<dbReference type="InterPro" id="IPR001242">
    <property type="entry name" value="Condensation_dom"/>
</dbReference>
<gene>
    <name evidence="2" type="ORF">BGZ80_009113</name>
</gene>
<accession>A0A9P6MCA7</accession>
<name>A0A9P6MCA7_9FUNG</name>
<dbReference type="Pfam" id="PF00668">
    <property type="entry name" value="Condensation"/>
    <property type="match status" value="1"/>
</dbReference>
<dbReference type="EMBL" id="JAAAID010005202">
    <property type="protein sequence ID" value="KAF9991465.1"/>
    <property type="molecule type" value="Genomic_DNA"/>
</dbReference>
<dbReference type="GO" id="GO:0031177">
    <property type="term" value="F:phosphopantetheine binding"/>
    <property type="evidence" value="ECO:0007669"/>
    <property type="project" value="TreeGrafter"/>
</dbReference>
<evidence type="ECO:0000313" key="3">
    <source>
        <dbReference type="Proteomes" id="UP000703661"/>
    </source>
</evidence>
<dbReference type="SUPFAM" id="SSF52777">
    <property type="entry name" value="CoA-dependent acyltransferases"/>
    <property type="match status" value="2"/>
</dbReference>
<organism evidence="2 3">
    <name type="scientific">Entomortierella chlamydospora</name>
    <dbReference type="NCBI Taxonomy" id="101097"/>
    <lineage>
        <taxon>Eukaryota</taxon>
        <taxon>Fungi</taxon>
        <taxon>Fungi incertae sedis</taxon>
        <taxon>Mucoromycota</taxon>
        <taxon>Mortierellomycotina</taxon>
        <taxon>Mortierellomycetes</taxon>
        <taxon>Mortierellales</taxon>
        <taxon>Mortierellaceae</taxon>
        <taxon>Entomortierella</taxon>
    </lineage>
</organism>
<dbReference type="InterPro" id="IPR023213">
    <property type="entry name" value="CAT-like_dom_sf"/>
</dbReference>
<sequence length="133" mass="15030">MTHHHIITDGWSLGVQFRDLNELYAAFSTGQSDPLTPLAIQYPDYAAWQRQWLTEDRLKDQATYWRETLVGAPASIELPTDRSRPPRQSFTGANVPIHLDAQLTSALKNHSQKHGVTMFMTVLAAWSAVLSRL</sequence>
<dbReference type="GO" id="GO:0044550">
    <property type="term" value="P:secondary metabolite biosynthetic process"/>
    <property type="evidence" value="ECO:0007669"/>
    <property type="project" value="TreeGrafter"/>
</dbReference>
<protein>
    <recommendedName>
        <fullName evidence="1">Condensation domain-containing protein</fullName>
    </recommendedName>
</protein>
<evidence type="ECO:0000313" key="2">
    <source>
        <dbReference type="EMBL" id="KAF9991465.1"/>
    </source>
</evidence>
<dbReference type="AlphaFoldDB" id="A0A9P6MCA7"/>
<dbReference type="GO" id="GO:0005829">
    <property type="term" value="C:cytosol"/>
    <property type="evidence" value="ECO:0007669"/>
    <property type="project" value="TreeGrafter"/>
</dbReference>
<dbReference type="Proteomes" id="UP000703661">
    <property type="component" value="Unassembled WGS sequence"/>
</dbReference>
<dbReference type="GO" id="GO:0043041">
    <property type="term" value="P:amino acid activation for nonribosomal peptide biosynthetic process"/>
    <property type="evidence" value="ECO:0007669"/>
    <property type="project" value="TreeGrafter"/>
</dbReference>
<reference evidence="2" key="1">
    <citation type="journal article" date="2020" name="Fungal Divers.">
        <title>Resolving the Mortierellaceae phylogeny through synthesis of multi-gene phylogenetics and phylogenomics.</title>
        <authorList>
            <person name="Vandepol N."/>
            <person name="Liber J."/>
            <person name="Desiro A."/>
            <person name="Na H."/>
            <person name="Kennedy M."/>
            <person name="Barry K."/>
            <person name="Grigoriev I.V."/>
            <person name="Miller A.N."/>
            <person name="O'Donnell K."/>
            <person name="Stajich J.E."/>
            <person name="Bonito G."/>
        </authorList>
    </citation>
    <scope>NUCLEOTIDE SEQUENCE</scope>
    <source>
        <strain evidence="2">NRRL 2769</strain>
    </source>
</reference>